<evidence type="ECO:0000313" key="8">
    <source>
        <dbReference type="WBParaSite" id="L893_g31580.t1"/>
    </source>
</evidence>
<dbReference type="Pfam" id="PF14497">
    <property type="entry name" value="GST_C_3"/>
    <property type="match status" value="1"/>
</dbReference>
<dbReference type="PANTHER" id="PTHR11571:SF224">
    <property type="entry name" value="HEMATOPOIETIC PROSTAGLANDIN D SYNTHASE"/>
    <property type="match status" value="1"/>
</dbReference>
<feature type="domain" description="GST N-terminal" evidence="5">
    <location>
        <begin position="2"/>
        <end position="80"/>
    </location>
</feature>
<dbReference type="InterPro" id="IPR004045">
    <property type="entry name" value="Glutathione_S-Trfase_N"/>
</dbReference>
<evidence type="ECO:0000256" key="2">
    <source>
        <dbReference type="ARBA" id="ARBA00022679"/>
    </source>
</evidence>
<evidence type="ECO:0000259" key="5">
    <source>
        <dbReference type="PROSITE" id="PS50404"/>
    </source>
</evidence>
<comment type="similarity">
    <text evidence="3">Belongs to the GST superfamily. Sigma family.</text>
</comment>
<dbReference type="GO" id="GO:0004364">
    <property type="term" value="F:glutathione transferase activity"/>
    <property type="evidence" value="ECO:0007669"/>
    <property type="project" value="UniProtKB-EC"/>
</dbReference>
<dbReference type="SUPFAM" id="SSF52833">
    <property type="entry name" value="Thioredoxin-like"/>
    <property type="match status" value="1"/>
</dbReference>
<dbReference type="EC" id="2.5.1.18" evidence="1"/>
<dbReference type="SFLD" id="SFLDG01205">
    <property type="entry name" value="AMPS.1"/>
    <property type="match status" value="1"/>
</dbReference>
<dbReference type="InterPro" id="IPR050213">
    <property type="entry name" value="GST_superfamily"/>
</dbReference>
<dbReference type="PROSITE" id="PS50404">
    <property type="entry name" value="GST_NTER"/>
    <property type="match status" value="1"/>
</dbReference>
<protein>
    <recommendedName>
        <fullName evidence="1">glutathione transferase</fullName>
        <ecNumber evidence="1">2.5.1.18</ecNumber>
    </recommendedName>
</protein>
<dbReference type="InterPro" id="IPR004046">
    <property type="entry name" value="GST_C"/>
</dbReference>
<sequence>MVTYKLYYFEKIGARAEIARLLFAYANLPYEEIDLTMEELKARKDEFPFGQLPVLEVDGKKLAQSLSIARYLAKTIGGLSGNNDFESAQIDMWADWIEDIYRAITAPKLFRLVCFGEAEKHPEIVEALKPFLDRTEKQLAKNYGHLAGNTFSWADIAVADLWARLRNTYPCLLDSYHNIEKFIDTVYELDGIKEYVQKRVLLHGQ</sequence>
<dbReference type="SFLD" id="SFLDG00363">
    <property type="entry name" value="AMPS_(cytGST):_Alpha-__Mu-__Pi"/>
    <property type="match status" value="1"/>
</dbReference>
<evidence type="ECO:0000256" key="1">
    <source>
        <dbReference type="ARBA" id="ARBA00012452"/>
    </source>
</evidence>
<dbReference type="InterPro" id="IPR010987">
    <property type="entry name" value="Glutathione-S-Trfase_C-like"/>
</dbReference>
<organism evidence="7 8">
    <name type="scientific">Steinernema glaseri</name>
    <dbReference type="NCBI Taxonomy" id="37863"/>
    <lineage>
        <taxon>Eukaryota</taxon>
        <taxon>Metazoa</taxon>
        <taxon>Ecdysozoa</taxon>
        <taxon>Nematoda</taxon>
        <taxon>Chromadorea</taxon>
        <taxon>Rhabditida</taxon>
        <taxon>Tylenchina</taxon>
        <taxon>Panagrolaimomorpha</taxon>
        <taxon>Strongyloidoidea</taxon>
        <taxon>Steinernematidae</taxon>
        <taxon>Steinernema</taxon>
    </lineage>
</organism>
<dbReference type="CDD" id="cd03192">
    <property type="entry name" value="GST_C_Sigma_like"/>
    <property type="match status" value="1"/>
</dbReference>
<dbReference type="SFLD" id="SFLDS00019">
    <property type="entry name" value="Glutathione_Transferase_(cytos"/>
    <property type="match status" value="1"/>
</dbReference>
<dbReference type="CDD" id="cd03039">
    <property type="entry name" value="GST_N_Sigma_like"/>
    <property type="match status" value="1"/>
</dbReference>
<comment type="catalytic activity">
    <reaction evidence="4">
        <text>RX + glutathione = an S-substituted glutathione + a halide anion + H(+)</text>
        <dbReference type="Rhea" id="RHEA:16437"/>
        <dbReference type="ChEBI" id="CHEBI:15378"/>
        <dbReference type="ChEBI" id="CHEBI:16042"/>
        <dbReference type="ChEBI" id="CHEBI:17792"/>
        <dbReference type="ChEBI" id="CHEBI:57925"/>
        <dbReference type="ChEBI" id="CHEBI:90779"/>
        <dbReference type="EC" id="2.5.1.18"/>
    </reaction>
</comment>
<dbReference type="InterPro" id="IPR036282">
    <property type="entry name" value="Glutathione-S-Trfase_C_sf"/>
</dbReference>
<reference evidence="8" key="1">
    <citation type="submission" date="2016-11" db="UniProtKB">
        <authorList>
            <consortium name="WormBaseParasite"/>
        </authorList>
    </citation>
    <scope>IDENTIFICATION</scope>
</reference>
<evidence type="ECO:0000259" key="6">
    <source>
        <dbReference type="PROSITE" id="PS50405"/>
    </source>
</evidence>
<dbReference type="Gene3D" id="3.40.30.10">
    <property type="entry name" value="Glutaredoxin"/>
    <property type="match status" value="1"/>
</dbReference>
<keyword evidence="2" id="KW-0808">Transferase</keyword>
<keyword evidence="7" id="KW-1185">Reference proteome</keyword>
<dbReference type="FunFam" id="3.40.30.10:FF:000258">
    <property type="entry name" value="Glutathione S-transferase"/>
    <property type="match status" value="1"/>
</dbReference>
<dbReference type="InterPro" id="IPR036249">
    <property type="entry name" value="Thioredoxin-like_sf"/>
</dbReference>
<dbReference type="PROSITE" id="PS50405">
    <property type="entry name" value="GST_CTER"/>
    <property type="match status" value="1"/>
</dbReference>
<dbReference type="InterPro" id="IPR040079">
    <property type="entry name" value="Glutathione_S-Trfase"/>
</dbReference>
<dbReference type="GO" id="GO:0006749">
    <property type="term" value="P:glutathione metabolic process"/>
    <property type="evidence" value="ECO:0007669"/>
    <property type="project" value="TreeGrafter"/>
</dbReference>
<dbReference type="SUPFAM" id="SSF47616">
    <property type="entry name" value="GST C-terminal domain-like"/>
    <property type="match status" value="1"/>
</dbReference>
<feature type="domain" description="GST C-terminal" evidence="6">
    <location>
        <begin position="83"/>
        <end position="205"/>
    </location>
</feature>
<accession>A0A1I8A0V3</accession>
<evidence type="ECO:0000313" key="7">
    <source>
        <dbReference type="Proteomes" id="UP000095287"/>
    </source>
</evidence>
<evidence type="ECO:0000256" key="4">
    <source>
        <dbReference type="ARBA" id="ARBA00047960"/>
    </source>
</evidence>
<dbReference type="Pfam" id="PF02798">
    <property type="entry name" value="GST_N"/>
    <property type="match status" value="1"/>
</dbReference>
<dbReference type="Gene3D" id="1.20.1050.10">
    <property type="match status" value="1"/>
</dbReference>
<dbReference type="Proteomes" id="UP000095287">
    <property type="component" value="Unplaced"/>
</dbReference>
<evidence type="ECO:0000256" key="3">
    <source>
        <dbReference type="ARBA" id="ARBA00038317"/>
    </source>
</evidence>
<dbReference type="PANTHER" id="PTHR11571">
    <property type="entry name" value="GLUTATHIONE S-TRANSFERASE"/>
    <property type="match status" value="1"/>
</dbReference>
<name>A0A1I8A0V3_9BILA</name>
<dbReference type="AlphaFoldDB" id="A0A1I8A0V3"/>
<dbReference type="WBParaSite" id="L893_g31580.t1">
    <property type="protein sequence ID" value="L893_g31580.t1"/>
    <property type="gene ID" value="L893_g31580"/>
</dbReference>
<proteinExistence type="inferred from homology"/>